<name>A0AAX3WR42_9BACI</name>
<reference evidence="1" key="1">
    <citation type="submission" date="2023-05" db="EMBL/GenBank/DDBJ databases">
        <title>Comparative genomics of Bacillaceae isolates and their secondary metabolite potential.</title>
        <authorList>
            <person name="Song L."/>
            <person name="Nielsen L.J."/>
            <person name="Mohite O."/>
            <person name="Xu X."/>
            <person name="Weber T."/>
            <person name="Kovacs A.T."/>
        </authorList>
    </citation>
    <scope>NUCLEOTIDE SEQUENCE</scope>
    <source>
        <strain evidence="1">LY1</strain>
    </source>
</reference>
<dbReference type="InterPro" id="IPR047111">
    <property type="entry name" value="YbaP-like"/>
</dbReference>
<dbReference type="CDD" id="cd14789">
    <property type="entry name" value="Tiki"/>
    <property type="match status" value="1"/>
</dbReference>
<dbReference type="EMBL" id="CP126101">
    <property type="protein sequence ID" value="WHY50311.1"/>
    <property type="molecule type" value="Genomic_DNA"/>
</dbReference>
<gene>
    <name evidence="1" type="ORF">QNH24_18545</name>
</gene>
<sequence length="452" mass="51240">MMNRLMKRASAVLIGVSLMLTMVMPVIHAKEQSPPLAPSISDWAKETLNEGEKYGIYPTQWYYEGFLQEIPVEKVNELLVLTEKKIASLGLTENKQYKPVSVKNDNTRGDIVKRLYNIIARYDLPVGKDAIKFMQEHNILQGSSNGLQLEKKATTQQAVILAVRFIKNMYAFAGQGSKGVAWVVEDEDTVVYLLGSIHLGTPDLYPLNKNLMTAFNEADALVVEANNLDTEGSKYFTEKSIYADNFKLKDTVTPETFAKLEHVAKLYSLPMEHLTLLKPWYLANIFSVQAMSDSFDMTPEDMGIHGIDLYFILNARLQQKPVIELEGIKAQTDMFEGLSPEAQEQYLVSALDSIIDPSKNQSKIHQEMLTSWKYGDVETLAKSFQATVEEQSEFNKMLLGLRDEQMAKKIMDLLKKKEGTYFVVVGSGHLVTEKTIRYHLEKNGYDVKPFYQ</sequence>
<organism evidence="1 2">
    <name type="scientific">Lysinibacillus pakistanensis</name>
    <dbReference type="NCBI Taxonomy" id="759811"/>
    <lineage>
        <taxon>Bacteria</taxon>
        <taxon>Bacillati</taxon>
        <taxon>Bacillota</taxon>
        <taxon>Bacilli</taxon>
        <taxon>Bacillales</taxon>
        <taxon>Bacillaceae</taxon>
        <taxon>Lysinibacillus</taxon>
    </lineage>
</organism>
<dbReference type="PANTHER" id="PTHR40590:SF1">
    <property type="entry name" value="CYTOPLASMIC PROTEIN"/>
    <property type="match status" value="1"/>
</dbReference>
<accession>A0AAX3WR42</accession>
<dbReference type="AlphaFoldDB" id="A0AAX3WR42"/>
<dbReference type="PANTHER" id="PTHR40590">
    <property type="entry name" value="CYTOPLASMIC PROTEIN-RELATED"/>
    <property type="match status" value="1"/>
</dbReference>
<proteinExistence type="predicted"/>
<dbReference type="Pfam" id="PF01963">
    <property type="entry name" value="TraB_PrgY_gumN"/>
    <property type="match status" value="1"/>
</dbReference>
<dbReference type="RefSeq" id="WP_283868994.1">
    <property type="nucleotide sequence ID" value="NZ_CP126101.1"/>
</dbReference>
<evidence type="ECO:0000313" key="2">
    <source>
        <dbReference type="Proteomes" id="UP001178322"/>
    </source>
</evidence>
<dbReference type="Proteomes" id="UP001178322">
    <property type="component" value="Chromosome"/>
</dbReference>
<evidence type="ECO:0000313" key="1">
    <source>
        <dbReference type="EMBL" id="WHY50311.1"/>
    </source>
</evidence>
<dbReference type="InterPro" id="IPR002816">
    <property type="entry name" value="TraB/PrgY/GumN_fam"/>
</dbReference>
<protein>
    <submittedName>
        <fullName evidence="1">TraB/GumN family protein</fullName>
    </submittedName>
</protein>